<dbReference type="VEuPathDB" id="ToxoDB:TGFOU_232050A"/>
<name>A0A086LFB3_TOXGO</name>
<organism evidence="2 3">
    <name type="scientific">Toxoplasma gondii FOU</name>
    <dbReference type="NCBI Taxonomy" id="943167"/>
    <lineage>
        <taxon>Eukaryota</taxon>
        <taxon>Sar</taxon>
        <taxon>Alveolata</taxon>
        <taxon>Apicomplexa</taxon>
        <taxon>Conoidasida</taxon>
        <taxon>Coccidia</taxon>
        <taxon>Eucoccidiorida</taxon>
        <taxon>Eimeriorina</taxon>
        <taxon>Sarcocystidae</taxon>
        <taxon>Toxoplasma</taxon>
    </lineage>
</organism>
<sequence>MAKKGKPTASKAQNKIPPVSAPQPESSDEEVESFRKTAGPSVFTLV</sequence>
<protein>
    <submittedName>
        <fullName evidence="2">DnaJ domain-containing protein</fullName>
    </submittedName>
</protein>
<accession>A0A086LFB3</accession>
<comment type="caution">
    <text evidence="2">The sequence shown here is derived from an EMBL/GenBank/DDBJ whole genome shotgun (WGS) entry which is preliminary data.</text>
</comment>
<proteinExistence type="predicted"/>
<feature type="non-terminal residue" evidence="2">
    <location>
        <position position="46"/>
    </location>
</feature>
<dbReference type="Proteomes" id="UP000028838">
    <property type="component" value="Unassembled WGS sequence"/>
</dbReference>
<reference evidence="2 3" key="1">
    <citation type="submission" date="2014-07" db="EMBL/GenBank/DDBJ databases">
        <authorList>
            <person name="Sibley D."/>
            <person name="Venepally P."/>
            <person name="Karamycheva S."/>
            <person name="Hadjithomas M."/>
            <person name="Khan A."/>
            <person name="Brunk B."/>
            <person name="Roos D."/>
            <person name="Caler E."/>
            <person name="Lorenzi H."/>
        </authorList>
    </citation>
    <scope>NUCLEOTIDE SEQUENCE [LARGE SCALE GENOMIC DNA]</scope>
    <source>
        <strain evidence="2 3">FOU</strain>
    </source>
</reference>
<dbReference type="AlphaFoldDB" id="A0A086LFB3"/>
<evidence type="ECO:0000313" key="2">
    <source>
        <dbReference type="EMBL" id="KFG55331.1"/>
    </source>
</evidence>
<evidence type="ECO:0000256" key="1">
    <source>
        <dbReference type="SAM" id="MobiDB-lite"/>
    </source>
</evidence>
<feature type="region of interest" description="Disordered" evidence="1">
    <location>
        <begin position="1"/>
        <end position="46"/>
    </location>
</feature>
<gene>
    <name evidence="2" type="ORF">TGFOU_232050A</name>
</gene>
<evidence type="ECO:0000313" key="3">
    <source>
        <dbReference type="Proteomes" id="UP000028838"/>
    </source>
</evidence>
<dbReference type="EMBL" id="AEYH02000328">
    <property type="protein sequence ID" value="KFG55331.1"/>
    <property type="molecule type" value="Genomic_DNA"/>
</dbReference>